<dbReference type="AlphaFoldDB" id="A0A0S7EM63"/>
<reference evidence="1" key="1">
    <citation type="submission" date="2014-12" db="EMBL/GenBank/DDBJ databases">
        <title>Parallel Evolution in Life History Adaptation Evident in the Tissue-Specific Poeciliopsis prolifica transcriptome.</title>
        <authorList>
            <person name="Jue N.K."/>
            <person name="Foley R.J."/>
            <person name="Obergfell C."/>
            <person name="Reznick D.N."/>
            <person name="O'Neill R.J."/>
            <person name="O'Neill M.J."/>
        </authorList>
    </citation>
    <scope>NUCLEOTIDE SEQUENCE</scope>
</reference>
<feature type="non-terminal residue" evidence="1">
    <location>
        <position position="1"/>
    </location>
</feature>
<dbReference type="SUPFAM" id="SSF49265">
    <property type="entry name" value="Fibronectin type III"/>
    <property type="match status" value="1"/>
</dbReference>
<proteinExistence type="predicted"/>
<name>A0A0S7EM63_9TELE</name>
<organism evidence="1">
    <name type="scientific">Poeciliopsis prolifica</name>
    <name type="common">blackstripe livebearer</name>
    <dbReference type="NCBI Taxonomy" id="188132"/>
    <lineage>
        <taxon>Eukaryota</taxon>
        <taxon>Metazoa</taxon>
        <taxon>Chordata</taxon>
        <taxon>Craniata</taxon>
        <taxon>Vertebrata</taxon>
        <taxon>Euteleostomi</taxon>
        <taxon>Actinopterygii</taxon>
        <taxon>Neopterygii</taxon>
        <taxon>Teleostei</taxon>
        <taxon>Neoteleostei</taxon>
        <taxon>Acanthomorphata</taxon>
        <taxon>Ovalentaria</taxon>
        <taxon>Atherinomorphae</taxon>
        <taxon>Cyprinodontiformes</taxon>
        <taxon>Poeciliidae</taxon>
        <taxon>Poeciliinae</taxon>
        <taxon>Poeciliopsis</taxon>
    </lineage>
</organism>
<evidence type="ECO:0000313" key="1">
    <source>
        <dbReference type="EMBL" id="JAO06031.1"/>
    </source>
</evidence>
<dbReference type="InterPro" id="IPR013783">
    <property type="entry name" value="Ig-like_fold"/>
</dbReference>
<sequence>LQVLNPTMTTLNVRWEPAEGRVNEYKVIYAPAAGGAESMVGLVGTPLPSALNCVTGLVKVLLLGQAEPSSYSGLETLQGFGLQCAERSCGVKRENAESAVAMETP</sequence>
<dbReference type="InterPro" id="IPR036116">
    <property type="entry name" value="FN3_sf"/>
</dbReference>
<dbReference type="EMBL" id="GBYX01475645">
    <property type="protein sequence ID" value="JAO06031.1"/>
    <property type="molecule type" value="Transcribed_RNA"/>
</dbReference>
<protein>
    <submittedName>
        <fullName evidence="1">COCA1</fullName>
    </submittedName>
</protein>
<accession>A0A0S7EM63</accession>
<dbReference type="Gene3D" id="2.60.40.10">
    <property type="entry name" value="Immunoglobulins"/>
    <property type="match status" value="1"/>
</dbReference>
<gene>
    <name evidence="1" type="primary">COCA1</name>
</gene>